<protein>
    <submittedName>
        <fullName evidence="1">Uncharacterized protein</fullName>
    </submittedName>
</protein>
<accession>W6Y7K0</accession>
<dbReference type="KEGG" id="bze:COCCADRAFT_25867"/>
<dbReference type="RefSeq" id="XP_007711782.1">
    <property type="nucleotide sequence ID" value="XM_007713592.1"/>
</dbReference>
<keyword evidence="2" id="KW-1185">Reference proteome</keyword>
<gene>
    <name evidence="1" type="ORF">COCCADRAFT_25867</name>
</gene>
<dbReference type="EMBL" id="KI964601">
    <property type="protein sequence ID" value="EUC33893.1"/>
    <property type="molecule type" value="Genomic_DNA"/>
</dbReference>
<organism evidence="1 2">
    <name type="scientific">Cochliobolus carbonum (strain 26-R-13)</name>
    <name type="common">Maize leaf spot fungus</name>
    <name type="synonym">Bipolaris zeicola</name>
    <dbReference type="NCBI Taxonomy" id="930089"/>
    <lineage>
        <taxon>Eukaryota</taxon>
        <taxon>Fungi</taxon>
        <taxon>Dikarya</taxon>
        <taxon>Ascomycota</taxon>
        <taxon>Pezizomycotina</taxon>
        <taxon>Dothideomycetes</taxon>
        <taxon>Pleosporomycetidae</taxon>
        <taxon>Pleosporales</taxon>
        <taxon>Pleosporineae</taxon>
        <taxon>Pleosporaceae</taxon>
        <taxon>Bipolaris</taxon>
    </lineage>
</organism>
<sequence>MPELSAQFPRELTDMVLTELVLLHNDDPAHQWTHLRLLSRHLKASVEQHFRDFWLPKLSFAISIYGFPDAECIVFGPPQGKSARFEKREGDASREYAVFEADHDQKYMTTALGSELIGWLHRATRPVLWPPQDNEHPKSIFVRLGEGTLNKGFTKGGIVSNTAVPGIKINTETDPWQLSFDWKSMFTWLLTEETLLQSFRNKLLDNFLPEIETVKGWEARQVAIYGFLLRRYQVQSKSILAAYWDHVAQHASSDVSRSVYSPAETFDVTPYVKQPNLRHPHASAFDFDAAISSLGGGQSIVFYIPGWQTWSIYQLTRMRILDELSYDDEFPSENSSTDCEQYYIDILLRQNRVLKRRKDVNDRVLDKHLRGPLLNLMWFWISCEAEVTAASQDFSFTVNLLLKLSAIPMLCFFIHLFRCSVLESCDKVSPPM</sequence>
<dbReference type="Proteomes" id="UP000053841">
    <property type="component" value="Unassembled WGS sequence"/>
</dbReference>
<proteinExistence type="predicted"/>
<evidence type="ECO:0000313" key="2">
    <source>
        <dbReference type="Proteomes" id="UP000053841"/>
    </source>
</evidence>
<dbReference type="AlphaFoldDB" id="W6Y7K0"/>
<name>W6Y7K0_COCC2</name>
<dbReference type="HOGENOM" id="CLU_740020_0_0_1"/>
<reference evidence="1 2" key="1">
    <citation type="journal article" date="2013" name="PLoS Genet.">
        <title>Comparative genome structure, secondary metabolite, and effector coding capacity across Cochliobolus pathogens.</title>
        <authorList>
            <person name="Condon B.J."/>
            <person name="Leng Y."/>
            <person name="Wu D."/>
            <person name="Bushley K.E."/>
            <person name="Ohm R.A."/>
            <person name="Otillar R."/>
            <person name="Martin J."/>
            <person name="Schackwitz W."/>
            <person name="Grimwood J."/>
            <person name="MohdZainudin N."/>
            <person name="Xue C."/>
            <person name="Wang R."/>
            <person name="Manning V.A."/>
            <person name="Dhillon B."/>
            <person name="Tu Z.J."/>
            <person name="Steffenson B.J."/>
            <person name="Salamov A."/>
            <person name="Sun H."/>
            <person name="Lowry S."/>
            <person name="LaButti K."/>
            <person name="Han J."/>
            <person name="Copeland A."/>
            <person name="Lindquist E."/>
            <person name="Barry K."/>
            <person name="Schmutz J."/>
            <person name="Baker S.E."/>
            <person name="Ciuffetti L.M."/>
            <person name="Grigoriev I.V."/>
            <person name="Zhong S."/>
            <person name="Turgeon B.G."/>
        </authorList>
    </citation>
    <scope>NUCLEOTIDE SEQUENCE [LARGE SCALE GENOMIC DNA]</scope>
    <source>
        <strain evidence="1 2">26-R-13</strain>
    </source>
</reference>
<evidence type="ECO:0000313" key="1">
    <source>
        <dbReference type="EMBL" id="EUC33893.1"/>
    </source>
</evidence>
<dbReference type="GeneID" id="19145890"/>
<dbReference type="OrthoDB" id="2997776at2759"/>
<dbReference type="eggNOG" id="ENOG502T2CW">
    <property type="taxonomic scope" value="Eukaryota"/>
</dbReference>